<reference evidence="2" key="1">
    <citation type="journal article" date="2021" name="Front. Microbiol.">
        <title>Comprehensive Comparative Genomics and Phenotyping of Methylobacterium Species.</title>
        <authorList>
            <person name="Alessa O."/>
            <person name="Ogura Y."/>
            <person name="Fujitani Y."/>
            <person name="Takami H."/>
            <person name="Hayashi T."/>
            <person name="Sahin N."/>
            <person name="Tani A."/>
        </authorList>
    </citation>
    <scope>NUCLEOTIDE SEQUENCE</scope>
    <source>
        <strain evidence="2">DSM 23632</strain>
    </source>
</reference>
<dbReference type="InterPro" id="IPR028992">
    <property type="entry name" value="Hedgehog/Intein_dom"/>
</dbReference>
<sequence>MGDLVVTAGGALAPIVWIGRRTVRPDAHPRPERVHPVRIAAGAFGPGLPARDLSVSPGHGILVEGRLIPAGHLVNGRTVTQETVASVDYLHVEFARHDCLLAEGLAAESYLDCGDRAEFGDGATVLHPVFAGGSAALAHEAACAPFVVAGPRLDAARARLEARADRLAQEAEAGPLARIGRRLLRAVAG</sequence>
<evidence type="ECO:0000313" key="3">
    <source>
        <dbReference type="Proteomes" id="UP001055057"/>
    </source>
</evidence>
<protein>
    <recommendedName>
        <fullName evidence="1">Hedgehog/Intein (Hint) domain-containing protein</fullName>
    </recommendedName>
</protein>
<organism evidence="2 3">
    <name type="scientific">Methylobacterium trifolii</name>
    <dbReference type="NCBI Taxonomy" id="1003092"/>
    <lineage>
        <taxon>Bacteria</taxon>
        <taxon>Pseudomonadati</taxon>
        <taxon>Pseudomonadota</taxon>
        <taxon>Alphaproteobacteria</taxon>
        <taxon>Hyphomicrobiales</taxon>
        <taxon>Methylobacteriaceae</taxon>
        <taxon>Methylobacterium</taxon>
    </lineage>
</organism>
<dbReference type="SUPFAM" id="SSF51294">
    <property type="entry name" value="Hedgehog/intein (Hint) domain"/>
    <property type="match status" value="1"/>
</dbReference>
<evidence type="ECO:0000259" key="1">
    <source>
        <dbReference type="Pfam" id="PF13403"/>
    </source>
</evidence>
<keyword evidence="3" id="KW-1185">Reference proteome</keyword>
<comment type="caution">
    <text evidence="2">The sequence shown here is derived from an EMBL/GenBank/DDBJ whole genome shotgun (WGS) entry which is preliminary data.</text>
</comment>
<dbReference type="InterPro" id="IPR036844">
    <property type="entry name" value="Hint_dom_sf"/>
</dbReference>
<dbReference type="Proteomes" id="UP001055057">
    <property type="component" value="Unassembled WGS sequence"/>
</dbReference>
<proteinExistence type="predicted"/>
<evidence type="ECO:0000313" key="2">
    <source>
        <dbReference type="EMBL" id="GJE61321.1"/>
    </source>
</evidence>
<reference evidence="2" key="2">
    <citation type="submission" date="2021-08" db="EMBL/GenBank/DDBJ databases">
        <authorList>
            <person name="Tani A."/>
            <person name="Ola A."/>
            <person name="Ogura Y."/>
            <person name="Katsura K."/>
            <person name="Hayashi T."/>
        </authorList>
    </citation>
    <scope>NUCLEOTIDE SEQUENCE</scope>
    <source>
        <strain evidence="2">DSM 23632</strain>
    </source>
</reference>
<dbReference type="EMBL" id="BPRB01000201">
    <property type="protein sequence ID" value="GJE61321.1"/>
    <property type="molecule type" value="Genomic_DNA"/>
</dbReference>
<name>A0ABQ4U1J4_9HYPH</name>
<gene>
    <name evidence="2" type="ORF">MPOCJGCO_3443</name>
</gene>
<dbReference type="Pfam" id="PF13403">
    <property type="entry name" value="Hint_2"/>
    <property type="match status" value="1"/>
</dbReference>
<feature type="domain" description="Hedgehog/Intein (Hint)" evidence="1">
    <location>
        <begin position="2"/>
        <end position="113"/>
    </location>
</feature>
<accession>A0ABQ4U1J4</accession>